<dbReference type="Gene3D" id="3.40.50.1000">
    <property type="entry name" value="HAD superfamily/HAD-like"/>
    <property type="match status" value="1"/>
</dbReference>
<proteinExistence type="inferred from homology"/>
<evidence type="ECO:0000313" key="5">
    <source>
        <dbReference type="EMBL" id="RZN72310.1"/>
    </source>
</evidence>
<dbReference type="InterPro" id="IPR006379">
    <property type="entry name" value="HAD-SF_hydro_IIB"/>
</dbReference>
<dbReference type="InterPro" id="IPR003337">
    <property type="entry name" value="Trehalose_PPase"/>
</dbReference>
<comment type="catalytic activity">
    <reaction evidence="4">
        <text>alpha,alpha-trehalose 6-phosphate + H2O = alpha,alpha-trehalose + phosphate</text>
        <dbReference type="Rhea" id="RHEA:23420"/>
        <dbReference type="ChEBI" id="CHEBI:15377"/>
        <dbReference type="ChEBI" id="CHEBI:16551"/>
        <dbReference type="ChEBI" id="CHEBI:43474"/>
        <dbReference type="ChEBI" id="CHEBI:58429"/>
        <dbReference type="EC" id="3.1.3.12"/>
    </reaction>
</comment>
<dbReference type="UniPathway" id="UPA00299"/>
<accession>A0A520KY97</accession>
<dbReference type="NCBIfam" id="TIGR00685">
    <property type="entry name" value="T6PP"/>
    <property type="match status" value="1"/>
</dbReference>
<evidence type="ECO:0000313" key="6">
    <source>
        <dbReference type="Proteomes" id="UP000320766"/>
    </source>
</evidence>
<dbReference type="SUPFAM" id="SSF56784">
    <property type="entry name" value="HAD-like"/>
    <property type="match status" value="1"/>
</dbReference>
<dbReference type="PANTHER" id="PTHR43768:SF3">
    <property type="entry name" value="TREHALOSE 6-PHOSPHATE PHOSPHATASE"/>
    <property type="match status" value="1"/>
</dbReference>
<dbReference type="NCBIfam" id="TIGR01484">
    <property type="entry name" value="HAD-SF-IIB"/>
    <property type="match status" value="1"/>
</dbReference>
<dbReference type="Proteomes" id="UP000320766">
    <property type="component" value="Unassembled WGS sequence"/>
</dbReference>
<gene>
    <name evidence="5" type="primary">otsB</name>
    <name evidence="5" type="ORF">EF807_01540</name>
</gene>
<dbReference type="PANTHER" id="PTHR43768">
    <property type="entry name" value="TREHALOSE 6-PHOSPHATE PHOSPHATASE"/>
    <property type="match status" value="1"/>
</dbReference>
<dbReference type="EC" id="3.1.3.12" evidence="4"/>
<evidence type="ECO:0000256" key="4">
    <source>
        <dbReference type="RuleBase" id="RU361117"/>
    </source>
</evidence>
<dbReference type="InterPro" id="IPR023214">
    <property type="entry name" value="HAD_sf"/>
</dbReference>
<organism evidence="5 6">
    <name type="scientific">Candidatus Methanolliviera hydrocarbonicum</name>
    <dbReference type="NCBI Taxonomy" id="2491085"/>
    <lineage>
        <taxon>Archaea</taxon>
        <taxon>Methanobacteriati</taxon>
        <taxon>Methanobacteriota</taxon>
        <taxon>Candidatus Methanoliparia</taxon>
        <taxon>Candidatus Methanoliparales</taxon>
        <taxon>Candidatus Methanollivieraceae</taxon>
        <taxon>Candidatus Methanolliviera</taxon>
    </lineage>
</organism>
<evidence type="ECO:0000256" key="2">
    <source>
        <dbReference type="ARBA" id="ARBA00008770"/>
    </source>
</evidence>
<comment type="caution">
    <text evidence="5">The sequence shown here is derived from an EMBL/GenBank/DDBJ whole genome shotgun (WGS) entry which is preliminary data.</text>
</comment>
<dbReference type="EMBL" id="RXIL01000029">
    <property type="protein sequence ID" value="RZN72310.1"/>
    <property type="molecule type" value="Genomic_DNA"/>
</dbReference>
<dbReference type="GO" id="GO:0046872">
    <property type="term" value="F:metal ion binding"/>
    <property type="evidence" value="ECO:0007669"/>
    <property type="project" value="UniProtKB-KW"/>
</dbReference>
<comment type="similarity">
    <text evidence="2 4">Belongs to the trehalose phosphatase family.</text>
</comment>
<dbReference type="GO" id="GO:0005992">
    <property type="term" value="P:trehalose biosynthetic process"/>
    <property type="evidence" value="ECO:0007669"/>
    <property type="project" value="UniProtKB-UniPathway"/>
</dbReference>
<dbReference type="Pfam" id="PF02358">
    <property type="entry name" value="Trehalose_PPase"/>
    <property type="match status" value="1"/>
</dbReference>
<reference evidence="5 6" key="1">
    <citation type="journal article" date="2019" name="Nat. Microbiol.">
        <title>Wide diversity of methane and short-chain alkane metabolisms in uncultured archaea.</title>
        <authorList>
            <person name="Borrel G."/>
            <person name="Adam P.S."/>
            <person name="McKay L.J."/>
            <person name="Chen L.X."/>
            <person name="Sierra-Garcia I.N."/>
            <person name="Sieber C.M."/>
            <person name="Letourneur Q."/>
            <person name="Ghozlane A."/>
            <person name="Andersen G.L."/>
            <person name="Li W.J."/>
            <person name="Hallam S.J."/>
            <person name="Muyzer G."/>
            <person name="de Oliveira V.M."/>
            <person name="Inskeep W.P."/>
            <person name="Banfield J.F."/>
            <person name="Gribaldo S."/>
        </authorList>
    </citation>
    <scope>NUCLEOTIDE SEQUENCE [LARGE SCALE GENOMIC DNA]</scope>
    <source>
        <strain evidence="5">NM1b</strain>
    </source>
</reference>
<dbReference type="Gene3D" id="3.30.70.1020">
    <property type="entry name" value="Trehalose-6-phosphate phosphatase related protein, domain 2"/>
    <property type="match status" value="1"/>
</dbReference>
<comment type="cofactor">
    <cofactor evidence="4">
        <name>Mg(2+)</name>
        <dbReference type="ChEBI" id="CHEBI:18420"/>
    </cofactor>
</comment>
<protein>
    <recommendedName>
        <fullName evidence="4">Trehalose 6-phosphate phosphatase</fullName>
        <ecNumber evidence="4">3.1.3.12</ecNumber>
    </recommendedName>
</protein>
<sequence length="247" mass="28549">MPHLFDHLSEVEEKIRKSNLALFLDYDGTLVPFKDNPEDAVPTDVLIKTLRELSKRFFVSIVSGRMLKDLKSMLNIGGLSFVGLHGMEIEDNGEYFIWEGAKNVKLILNMVKDEIFSNFNKDGIYIEDKGFTLALHYRSFKGDTGVIKDKFDEILREYKELEVVQGSKVLEVRPKGWNKGKAVKMLLKDKMFPIYIGDDTTDEDAFIYLKDTGITVLVSDKERDTNAKFYLRDQNEVILFLNWMLKL</sequence>
<evidence type="ECO:0000256" key="1">
    <source>
        <dbReference type="ARBA" id="ARBA00005199"/>
    </source>
</evidence>
<keyword evidence="3 4" id="KW-0378">Hydrolase</keyword>
<dbReference type="InterPro" id="IPR036412">
    <property type="entry name" value="HAD-like_sf"/>
</dbReference>
<keyword evidence="4" id="KW-0460">Magnesium</keyword>
<name>A0A520KY97_9EURY</name>
<dbReference type="InterPro" id="IPR044651">
    <property type="entry name" value="OTSB-like"/>
</dbReference>
<comment type="function">
    <text evidence="4">Removes the phosphate from trehalose 6-phosphate to produce free trehalose.</text>
</comment>
<evidence type="ECO:0000256" key="3">
    <source>
        <dbReference type="ARBA" id="ARBA00022801"/>
    </source>
</evidence>
<dbReference type="CDD" id="cd01627">
    <property type="entry name" value="HAD_TPP"/>
    <property type="match status" value="1"/>
</dbReference>
<comment type="pathway">
    <text evidence="1 4">Glycan biosynthesis; trehalose biosynthesis.</text>
</comment>
<keyword evidence="4" id="KW-0479">Metal-binding</keyword>
<dbReference type="GO" id="GO:0004805">
    <property type="term" value="F:trehalose-phosphatase activity"/>
    <property type="evidence" value="ECO:0007669"/>
    <property type="project" value="UniProtKB-EC"/>
</dbReference>
<dbReference type="AlphaFoldDB" id="A0A520KY97"/>